<gene>
    <name evidence="2" type="ORF">HY544_02885</name>
</gene>
<accession>A0A8T3YK76</accession>
<dbReference type="PIRSF" id="PIRSF500176">
    <property type="entry name" value="L_ASNase"/>
    <property type="match status" value="1"/>
</dbReference>
<dbReference type="Gene3D" id="3.40.50.40">
    <property type="match status" value="1"/>
</dbReference>
<sequence length="154" mass="17024">MGQIRLYDKMEDKVAIVKITPGMKPEIISVLIKMGYKGMVLEGYGAGNVPIEENSLIGEIKKATQSGVPIIVSTQTAIGSSWMYLYECGRKALEAGAIPGHDMISETAMTKLMWILGSGVRDIEEIKRIFLKDVAGEISNARNAKEKRIWEYSL</sequence>
<name>A0A8T3YK76_9ARCH</name>
<dbReference type="Pfam" id="PF17763">
    <property type="entry name" value="Asparaginase_C"/>
    <property type="match status" value="1"/>
</dbReference>
<evidence type="ECO:0000313" key="3">
    <source>
        <dbReference type="Proteomes" id="UP000732298"/>
    </source>
</evidence>
<dbReference type="Proteomes" id="UP000732298">
    <property type="component" value="Unassembled WGS sequence"/>
</dbReference>
<dbReference type="InterPro" id="IPR040919">
    <property type="entry name" value="Asparaginase_C"/>
</dbReference>
<dbReference type="InterPro" id="IPR006034">
    <property type="entry name" value="Asparaginase/glutaminase-like"/>
</dbReference>
<dbReference type="AlphaFoldDB" id="A0A8T3YK76"/>
<dbReference type="PROSITE" id="PS51732">
    <property type="entry name" value="ASN_GLN_ASE_3"/>
    <property type="match status" value="1"/>
</dbReference>
<reference evidence="2" key="1">
    <citation type="submission" date="2020-07" db="EMBL/GenBank/DDBJ databases">
        <title>Huge and variable diversity of episymbiotic CPR bacteria and DPANN archaea in groundwater ecosystems.</title>
        <authorList>
            <person name="He C.Y."/>
            <person name="Keren R."/>
            <person name="Whittaker M."/>
            <person name="Farag I.F."/>
            <person name="Doudna J."/>
            <person name="Cate J.H.D."/>
            <person name="Banfield J.F."/>
        </authorList>
    </citation>
    <scope>NUCLEOTIDE SEQUENCE</scope>
    <source>
        <strain evidence="2">NC_groundwater_1296_Ag_S-0.2um_52_80</strain>
    </source>
</reference>
<dbReference type="PANTHER" id="PTHR11707">
    <property type="entry name" value="L-ASPARAGINASE"/>
    <property type="match status" value="1"/>
</dbReference>
<protein>
    <recommendedName>
        <fullName evidence="1">Asparaginase/glutaminase C-terminal domain-containing protein</fullName>
    </recommendedName>
</protein>
<proteinExistence type="predicted"/>
<dbReference type="SUPFAM" id="SSF53774">
    <property type="entry name" value="Glutaminase/Asparaginase"/>
    <property type="match status" value="1"/>
</dbReference>
<evidence type="ECO:0000259" key="1">
    <source>
        <dbReference type="Pfam" id="PF17763"/>
    </source>
</evidence>
<organism evidence="2 3">
    <name type="scientific">Candidatus Iainarchaeum sp</name>
    <dbReference type="NCBI Taxonomy" id="3101447"/>
    <lineage>
        <taxon>Archaea</taxon>
        <taxon>Candidatus Iainarchaeota</taxon>
        <taxon>Candidatus Iainarchaeia</taxon>
        <taxon>Candidatus Iainarchaeales</taxon>
        <taxon>Candidatus Iainarchaeaceae</taxon>
        <taxon>Candidatus Iainarchaeum</taxon>
    </lineage>
</organism>
<dbReference type="EMBL" id="JACQPB010000034">
    <property type="protein sequence ID" value="MBI4210425.1"/>
    <property type="molecule type" value="Genomic_DNA"/>
</dbReference>
<dbReference type="PIRSF" id="PIRSF001220">
    <property type="entry name" value="L-ASNase_gatD"/>
    <property type="match status" value="1"/>
</dbReference>
<dbReference type="GO" id="GO:0004067">
    <property type="term" value="F:asparaginase activity"/>
    <property type="evidence" value="ECO:0007669"/>
    <property type="project" value="UniProtKB-UniRule"/>
</dbReference>
<dbReference type="PANTHER" id="PTHR11707:SF28">
    <property type="entry name" value="60 KDA LYSOPHOSPHOLIPASE"/>
    <property type="match status" value="1"/>
</dbReference>
<dbReference type="InterPro" id="IPR027473">
    <property type="entry name" value="L-asparaginase_C"/>
</dbReference>
<dbReference type="InterPro" id="IPR036152">
    <property type="entry name" value="Asp/glu_Ase-like_sf"/>
</dbReference>
<evidence type="ECO:0000313" key="2">
    <source>
        <dbReference type="EMBL" id="MBI4210425.1"/>
    </source>
</evidence>
<comment type="caution">
    <text evidence="2">The sequence shown here is derived from an EMBL/GenBank/DDBJ whole genome shotgun (WGS) entry which is preliminary data.</text>
</comment>
<feature type="domain" description="Asparaginase/glutaminase C-terminal" evidence="1">
    <location>
        <begin position="13"/>
        <end position="130"/>
    </location>
</feature>